<dbReference type="Proteomes" id="UP000239047">
    <property type="component" value="Unassembled WGS sequence"/>
</dbReference>
<evidence type="ECO:0008006" key="3">
    <source>
        <dbReference type="Google" id="ProtNLM"/>
    </source>
</evidence>
<gene>
    <name evidence="1" type="ORF">C4B60_03810</name>
</gene>
<evidence type="ECO:0000313" key="1">
    <source>
        <dbReference type="EMBL" id="PPA71204.1"/>
    </source>
</evidence>
<organism evidence="1 2">
    <name type="scientific">Jeotgalibacillus proteolyticus</name>
    <dbReference type="NCBI Taxonomy" id="2082395"/>
    <lineage>
        <taxon>Bacteria</taxon>
        <taxon>Bacillati</taxon>
        <taxon>Bacillota</taxon>
        <taxon>Bacilli</taxon>
        <taxon>Bacillales</taxon>
        <taxon>Caryophanaceae</taxon>
        <taxon>Jeotgalibacillus</taxon>
    </lineage>
</organism>
<accession>A0A2S5GE71</accession>
<dbReference type="AlphaFoldDB" id="A0A2S5GE71"/>
<name>A0A2S5GE71_9BACL</name>
<evidence type="ECO:0000313" key="2">
    <source>
        <dbReference type="Proteomes" id="UP000239047"/>
    </source>
</evidence>
<proteinExistence type="predicted"/>
<keyword evidence="2" id="KW-1185">Reference proteome</keyword>
<dbReference type="Pfam" id="PF14005">
    <property type="entry name" value="YpjP"/>
    <property type="match status" value="1"/>
</dbReference>
<reference evidence="1 2" key="1">
    <citation type="submission" date="2018-02" db="EMBL/GenBank/DDBJ databases">
        <title>Jeotgalibacillus proteolyticum sp. nov. a protease producing bacterium isolated from ocean sediments of Laizhou Bay.</title>
        <authorList>
            <person name="Li Y."/>
        </authorList>
    </citation>
    <scope>NUCLEOTIDE SEQUENCE [LARGE SCALE GENOMIC DNA]</scope>
    <source>
        <strain evidence="1 2">22-7</strain>
    </source>
</reference>
<protein>
    <recommendedName>
        <fullName evidence="3">Cell division protein FtsK</fullName>
    </recommendedName>
</protein>
<dbReference type="InterPro" id="IPR025616">
    <property type="entry name" value="YpjP"/>
</dbReference>
<dbReference type="OrthoDB" id="2435352at2"/>
<sequence>MKSLAVLFIFQYNVFISTETRRDLLMVPNWLKRSLVVLISILTFGMVTPQDLLADQPKNDSQSSKSFSSIQSEPVLTEAVLETVSKDEVVKQLMEEAQAITSAKIGERLMPRIERDFQTVILPKMEETISDVLDDFSAEELEYIAISSAIGKGDGERIFHIKNELTGEDVLCFHVRRDHPPLEGYSFNFHYHTHEDQFESHHMLANVYWGKDTPAKFGSKMVH</sequence>
<comment type="caution">
    <text evidence="1">The sequence shown here is derived from an EMBL/GenBank/DDBJ whole genome shotgun (WGS) entry which is preliminary data.</text>
</comment>
<dbReference type="EMBL" id="PREZ01000002">
    <property type="protein sequence ID" value="PPA71204.1"/>
    <property type="molecule type" value="Genomic_DNA"/>
</dbReference>